<keyword evidence="3" id="KW-1185">Reference proteome</keyword>
<dbReference type="KEGG" id="pry:Prubr_66210"/>
<dbReference type="Proteomes" id="UP000680866">
    <property type="component" value="Chromosome"/>
</dbReference>
<dbReference type="EMBL" id="AP023359">
    <property type="protein sequence ID" value="BCJ69600.1"/>
    <property type="molecule type" value="Genomic_DNA"/>
</dbReference>
<accession>A0A810N971</accession>
<proteinExistence type="predicted"/>
<name>A0A810N971_9ACTN</name>
<organism evidence="2 3">
    <name type="scientific">Polymorphospora rubra</name>
    <dbReference type="NCBI Taxonomy" id="338584"/>
    <lineage>
        <taxon>Bacteria</taxon>
        <taxon>Bacillati</taxon>
        <taxon>Actinomycetota</taxon>
        <taxon>Actinomycetes</taxon>
        <taxon>Micromonosporales</taxon>
        <taxon>Micromonosporaceae</taxon>
        <taxon>Polymorphospora</taxon>
    </lineage>
</organism>
<gene>
    <name evidence="2" type="ORF">Prubr_66210</name>
</gene>
<feature type="region of interest" description="Disordered" evidence="1">
    <location>
        <begin position="46"/>
        <end position="69"/>
    </location>
</feature>
<evidence type="ECO:0000313" key="2">
    <source>
        <dbReference type="EMBL" id="BCJ69600.1"/>
    </source>
</evidence>
<dbReference type="Gene3D" id="1.25.40.10">
    <property type="entry name" value="Tetratricopeptide repeat domain"/>
    <property type="match status" value="1"/>
</dbReference>
<dbReference type="InterPro" id="IPR011990">
    <property type="entry name" value="TPR-like_helical_dom_sf"/>
</dbReference>
<dbReference type="AlphaFoldDB" id="A0A810N971"/>
<evidence type="ECO:0008006" key="4">
    <source>
        <dbReference type="Google" id="ProtNLM"/>
    </source>
</evidence>
<evidence type="ECO:0000256" key="1">
    <source>
        <dbReference type="SAM" id="MobiDB-lite"/>
    </source>
</evidence>
<reference evidence="2" key="1">
    <citation type="submission" date="2020-08" db="EMBL/GenBank/DDBJ databases">
        <title>Whole genome shotgun sequence of Polymorphospora rubra NBRC 101157.</title>
        <authorList>
            <person name="Komaki H."/>
            <person name="Tamura T."/>
        </authorList>
    </citation>
    <scope>NUCLEOTIDE SEQUENCE</scope>
    <source>
        <strain evidence="2">NBRC 101157</strain>
    </source>
</reference>
<protein>
    <recommendedName>
        <fullName evidence="4">Bacterial transcriptional activator domain-containing protein</fullName>
    </recommendedName>
</protein>
<evidence type="ECO:0000313" key="3">
    <source>
        <dbReference type="Proteomes" id="UP000680866"/>
    </source>
</evidence>
<sequence>MQALARIGDTAAVSARYGRLRDALQDIDEEPSAETIALAAQLQQTDRTAPDYGDVRHGRPYVHLPDASR</sequence>